<gene>
    <name evidence="2" type="ORF">C1645_357756</name>
</gene>
<dbReference type="OrthoDB" id="433924at2759"/>
<sequence>MEKFPYLDQNQDQSKLVINQFIEYKNSVLESLIKDSSNSVDEHDAFPIYVVTTANSLSEDLTELDNLQSYLSKNLRVGIINTEKWTLYLLPTLKKEFCDILDVEKPGNVNDLFFIIQFPKNERSTPTSTLLSRPNRKFSGKLDPAKSHKNYVITTRRTRQSSSGSTQTYKEISNDLDAQSSPKKRKNSARQSNKMQNNFNIRREISDNLELQSPPAKKYRSLSTKKHISFKKNLEDETPSPSRPVQTLVEDEFSEFSINFRSELKDFFKTSTFTVIGSKYIESQKVIAFLKEIGGIEVVAKDPRIKCVIFHQNEGFVCENFLTYKHNETRFFLISRENTTLTLQEIFVSGGVILVTATAIKNTLNIIENVLSNLVHGWDFKIHPNILSYIDRLQSFLSDNESMRVTYVYLLNITHNN</sequence>
<feature type="compositionally biased region" description="Polar residues" evidence="1">
    <location>
        <begin position="189"/>
        <end position="200"/>
    </location>
</feature>
<keyword evidence="3" id="KW-1185">Reference proteome</keyword>
<evidence type="ECO:0000256" key="1">
    <source>
        <dbReference type="SAM" id="MobiDB-lite"/>
    </source>
</evidence>
<name>A0A397TMM5_9GLOM</name>
<accession>A0A397TMM5</accession>
<feature type="region of interest" description="Disordered" evidence="1">
    <location>
        <begin position="124"/>
        <end position="224"/>
    </location>
</feature>
<dbReference type="AlphaFoldDB" id="A0A397TMM5"/>
<dbReference type="STRING" id="658196.A0A397TMM5"/>
<evidence type="ECO:0000313" key="3">
    <source>
        <dbReference type="Proteomes" id="UP000265703"/>
    </source>
</evidence>
<evidence type="ECO:0000313" key="2">
    <source>
        <dbReference type="EMBL" id="RIA99463.1"/>
    </source>
</evidence>
<protein>
    <submittedName>
        <fullName evidence="2">Uncharacterized protein</fullName>
    </submittedName>
</protein>
<comment type="caution">
    <text evidence="2">The sequence shown here is derived from an EMBL/GenBank/DDBJ whole genome shotgun (WGS) entry which is preliminary data.</text>
</comment>
<reference evidence="2 3" key="1">
    <citation type="submission" date="2018-06" db="EMBL/GenBank/DDBJ databases">
        <title>Comparative genomics reveals the genomic features of Rhizophagus irregularis, R. cerebriforme, R. diaphanum and Gigaspora rosea, and their symbiotic lifestyle signature.</title>
        <authorList>
            <person name="Morin E."/>
            <person name="San Clemente H."/>
            <person name="Chen E.C.H."/>
            <person name="De La Providencia I."/>
            <person name="Hainaut M."/>
            <person name="Kuo A."/>
            <person name="Kohler A."/>
            <person name="Murat C."/>
            <person name="Tang N."/>
            <person name="Roy S."/>
            <person name="Loubradou J."/>
            <person name="Henrissat B."/>
            <person name="Grigoriev I.V."/>
            <person name="Corradi N."/>
            <person name="Roux C."/>
            <person name="Martin F.M."/>
        </authorList>
    </citation>
    <scope>NUCLEOTIDE SEQUENCE [LARGE SCALE GENOMIC DNA]</scope>
    <source>
        <strain evidence="2 3">DAOM 227022</strain>
    </source>
</reference>
<proteinExistence type="predicted"/>
<dbReference type="EMBL" id="QKYT01000004">
    <property type="protein sequence ID" value="RIA99463.1"/>
    <property type="molecule type" value="Genomic_DNA"/>
</dbReference>
<dbReference type="Gene3D" id="3.40.50.11490">
    <property type="match status" value="1"/>
</dbReference>
<organism evidence="2 3">
    <name type="scientific">Glomus cerebriforme</name>
    <dbReference type="NCBI Taxonomy" id="658196"/>
    <lineage>
        <taxon>Eukaryota</taxon>
        <taxon>Fungi</taxon>
        <taxon>Fungi incertae sedis</taxon>
        <taxon>Mucoromycota</taxon>
        <taxon>Glomeromycotina</taxon>
        <taxon>Glomeromycetes</taxon>
        <taxon>Glomerales</taxon>
        <taxon>Glomeraceae</taxon>
        <taxon>Glomus</taxon>
    </lineage>
</organism>
<dbReference type="Proteomes" id="UP000265703">
    <property type="component" value="Unassembled WGS sequence"/>
</dbReference>